<evidence type="ECO:0000313" key="2">
    <source>
        <dbReference type="EMBL" id="KAJ8873538.1"/>
    </source>
</evidence>
<feature type="region of interest" description="Disordered" evidence="1">
    <location>
        <begin position="423"/>
        <end position="450"/>
    </location>
</feature>
<dbReference type="EMBL" id="JARBHB010000010">
    <property type="protein sequence ID" value="KAJ8873538.1"/>
    <property type="molecule type" value="Genomic_DNA"/>
</dbReference>
<dbReference type="Proteomes" id="UP001159363">
    <property type="component" value="Chromosome 9"/>
</dbReference>
<feature type="region of interest" description="Disordered" evidence="1">
    <location>
        <begin position="262"/>
        <end position="346"/>
    </location>
</feature>
<feature type="compositionally biased region" description="Polar residues" evidence="1">
    <location>
        <begin position="438"/>
        <end position="450"/>
    </location>
</feature>
<feature type="region of interest" description="Disordered" evidence="1">
    <location>
        <begin position="192"/>
        <end position="234"/>
    </location>
</feature>
<protein>
    <submittedName>
        <fullName evidence="2">Uncharacterized protein</fullName>
    </submittedName>
</protein>
<feature type="compositionally biased region" description="Basic and acidic residues" evidence="1">
    <location>
        <begin position="334"/>
        <end position="346"/>
    </location>
</feature>
<evidence type="ECO:0000313" key="3">
    <source>
        <dbReference type="Proteomes" id="UP001159363"/>
    </source>
</evidence>
<feature type="region of interest" description="Disordered" evidence="1">
    <location>
        <begin position="13"/>
        <end position="40"/>
    </location>
</feature>
<organism evidence="2 3">
    <name type="scientific">Dryococelus australis</name>
    <dbReference type="NCBI Taxonomy" id="614101"/>
    <lineage>
        <taxon>Eukaryota</taxon>
        <taxon>Metazoa</taxon>
        <taxon>Ecdysozoa</taxon>
        <taxon>Arthropoda</taxon>
        <taxon>Hexapoda</taxon>
        <taxon>Insecta</taxon>
        <taxon>Pterygota</taxon>
        <taxon>Neoptera</taxon>
        <taxon>Polyneoptera</taxon>
        <taxon>Phasmatodea</taxon>
        <taxon>Verophasmatodea</taxon>
        <taxon>Anareolatae</taxon>
        <taxon>Phasmatidae</taxon>
        <taxon>Eurycanthinae</taxon>
        <taxon>Dryococelus</taxon>
    </lineage>
</organism>
<accession>A0ABQ9GNE5</accession>
<comment type="caution">
    <text evidence="2">The sequence shown here is derived from an EMBL/GenBank/DDBJ whole genome shotgun (WGS) entry which is preliminary data.</text>
</comment>
<sequence>MLKAPATRHAYIPDGPFIKTTSPAISRQHQEGNELPPGGDLYHLSFTQPTPFPTPELTNPSHIYQFLPQHITPSQTSQAWTAYPLRSLHTSELLTVAVLHRHFGARPHSYVPVICVSPCDACGVGLPLLIACFVGVRNLQCGSTCNDADTVLLQEAEDESTQGRGGRRSAGKRVSTIARTAQEGEALLKGLGHKEEGGGVEVENRRRTRSSTRGVPPRLRHLPSGRRGPLPVAPEGADSLGKCVIESEARLLESVEWRVCERAGGSRRGRPRKEEEEEEEVKSKEEAEEPAEAETNDKEAAPTPEEPQQSPQNADQEADEEPAKMEVDPPQQDGEQKDQPAENAVEDKQVCLTPTITISTANWCWYKVMFLAISPHSITCSKASRASVASAFNCRNQCDLARHGRRASAPSQAVSLKKGKAASEKKLLAKSPHPSQHAKASSESPVIQSKTTLRHPTDLELFSERLEHHTPIDYSYVPILYWI</sequence>
<feature type="compositionally biased region" description="Polar residues" evidence="1">
    <location>
        <begin position="306"/>
        <end position="315"/>
    </location>
</feature>
<reference evidence="2 3" key="1">
    <citation type="submission" date="2023-02" db="EMBL/GenBank/DDBJ databases">
        <title>LHISI_Scaffold_Assembly.</title>
        <authorList>
            <person name="Stuart O.P."/>
            <person name="Cleave R."/>
            <person name="Magrath M.J.L."/>
            <person name="Mikheyev A.S."/>
        </authorList>
    </citation>
    <scope>NUCLEOTIDE SEQUENCE [LARGE SCALE GENOMIC DNA]</scope>
    <source>
        <strain evidence="2">Daus_M_001</strain>
        <tissue evidence="2">Leg muscle</tissue>
    </source>
</reference>
<feature type="region of interest" description="Disordered" evidence="1">
    <location>
        <begin position="156"/>
        <end position="175"/>
    </location>
</feature>
<evidence type="ECO:0000256" key="1">
    <source>
        <dbReference type="SAM" id="MobiDB-lite"/>
    </source>
</evidence>
<gene>
    <name evidence="2" type="ORF">PR048_024356</name>
</gene>
<proteinExistence type="predicted"/>
<feature type="compositionally biased region" description="Acidic residues" evidence="1">
    <location>
        <begin position="275"/>
        <end position="294"/>
    </location>
</feature>
<feature type="compositionally biased region" description="Basic and acidic residues" evidence="1">
    <location>
        <begin position="192"/>
        <end position="205"/>
    </location>
</feature>
<keyword evidence="3" id="KW-1185">Reference proteome</keyword>
<name>A0ABQ9GNE5_9NEOP</name>